<accession>A0A3A3A7S1</accession>
<feature type="compositionally biased region" description="Polar residues" evidence="2">
    <location>
        <begin position="777"/>
        <end position="790"/>
    </location>
</feature>
<evidence type="ECO:0000256" key="2">
    <source>
        <dbReference type="SAM" id="MobiDB-lite"/>
    </source>
</evidence>
<keyword evidence="1" id="KW-0238">DNA-binding</keyword>
<organism evidence="4 5">
    <name type="scientific">Aspergillus sclerotialis</name>
    <dbReference type="NCBI Taxonomy" id="2070753"/>
    <lineage>
        <taxon>Eukaryota</taxon>
        <taxon>Fungi</taxon>
        <taxon>Dikarya</taxon>
        <taxon>Ascomycota</taxon>
        <taxon>Pezizomycotina</taxon>
        <taxon>Eurotiomycetes</taxon>
        <taxon>Eurotiomycetidae</taxon>
        <taxon>Eurotiales</taxon>
        <taxon>Aspergillaceae</taxon>
        <taxon>Aspergillus</taxon>
        <taxon>Aspergillus subgen. Polypaecilum</taxon>
    </lineage>
</organism>
<dbReference type="PROSITE" id="PS51526">
    <property type="entry name" value="RFX_DBD"/>
    <property type="match status" value="1"/>
</dbReference>
<dbReference type="STRING" id="2070753.A0A3A3A7S1"/>
<evidence type="ECO:0000313" key="4">
    <source>
        <dbReference type="EMBL" id="RJE26015.1"/>
    </source>
</evidence>
<dbReference type="EMBL" id="MVGC01000031">
    <property type="protein sequence ID" value="RJE26015.1"/>
    <property type="molecule type" value="Genomic_DNA"/>
</dbReference>
<dbReference type="Pfam" id="PF25340">
    <property type="entry name" value="BCD_RFX"/>
    <property type="match status" value="1"/>
</dbReference>
<feature type="compositionally biased region" description="Low complexity" evidence="2">
    <location>
        <begin position="132"/>
        <end position="144"/>
    </location>
</feature>
<dbReference type="OrthoDB" id="10056949at2759"/>
<dbReference type="Gene3D" id="1.10.10.10">
    <property type="entry name" value="Winged helix-like DNA-binding domain superfamily/Winged helix DNA-binding domain"/>
    <property type="match status" value="1"/>
</dbReference>
<feature type="region of interest" description="Disordered" evidence="2">
    <location>
        <begin position="106"/>
        <end position="202"/>
    </location>
</feature>
<feature type="compositionally biased region" description="Low complexity" evidence="2">
    <location>
        <begin position="10"/>
        <end position="19"/>
    </location>
</feature>
<protein>
    <recommendedName>
        <fullName evidence="3">RFX-type winged-helix domain-containing protein</fullName>
    </recommendedName>
</protein>
<comment type="caution">
    <text evidence="4">The sequence shown here is derived from an EMBL/GenBank/DDBJ whole genome shotgun (WGS) entry which is preliminary data.</text>
</comment>
<proteinExistence type="predicted"/>
<dbReference type="InterPro" id="IPR036390">
    <property type="entry name" value="WH_DNA-bd_sf"/>
</dbReference>
<gene>
    <name evidence="4" type="ORF">PHISCL_01617</name>
</gene>
<evidence type="ECO:0000256" key="1">
    <source>
        <dbReference type="ARBA" id="ARBA00023125"/>
    </source>
</evidence>
<dbReference type="SUPFAM" id="SSF46785">
    <property type="entry name" value="Winged helix' DNA-binding domain"/>
    <property type="match status" value="1"/>
</dbReference>
<dbReference type="AlphaFoldDB" id="A0A3A3A7S1"/>
<feature type="region of interest" description="Disordered" evidence="2">
    <location>
        <begin position="319"/>
        <end position="348"/>
    </location>
</feature>
<reference evidence="5" key="1">
    <citation type="submission" date="2017-02" db="EMBL/GenBank/DDBJ databases">
        <authorList>
            <person name="Tafer H."/>
            <person name="Lopandic K."/>
        </authorList>
    </citation>
    <scope>NUCLEOTIDE SEQUENCE [LARGE SCALE GENOMIC DNA]</scope>
    <source>
        <strain evidence="5">CBS 366.77</strain>
    </source>
</reference>
<dbReference type="Proteomes" id="UP000266188">
    <property type="component" value="Unassembled WGS sequence"/>
</dbReference>
<dbReference type="GO" id="GO:0000978">
    <property type="term" value="F:RNA polymerase II cis-regulatory region sequence-specific DNA binding"/>
    <property type="evidence" value="ECO:0007669"/>
    <property type="project" value="TreeGrafter"/>
</dbReference>
<dbReference type="InterPro" id="IPR003150">
    <property type="entry name" value="DNA-bd_RFX"/>
</dbReference>
<dbReference type="InterPro" id="IPR036388">
    <property type="entry name" value="WH-like_DNA-bd_sf"/>
</dbReference>
<feature type="region of interest" description="Disordered" evidence="2">
    <location>
        <begin position="1"/>
        <end position="68"/>
    </location>
</feature>
<evidence type="ECO:0000259" key="3">
    <source>
        <dbReference type="PROSITE" id="PS51526"/>
    </source>
</evidence>
<name>A0A3A3A7S1_9EURO</name>
<feature type="region of interest" description="Disordered" evidence="2">
    <location>
        <begin position="777"/>
        <end position="819"/>
    </location>
</feature>
<evidence type="ECO:0000313" key="5">
    <source>
        <dbReference type="Proteomes" id="UP000266188"/>
    </source>
</evidence>
<dbReference type="FunFam" id="1.10.10.10:FF:000119">
    <property type="entry name" value="DNA damage and replication checkpoint protein"/>
    <property type="match status" value="1"/>
</dbReference>
<feature type="domain" description="RFX-type winged-helix" evidence="3">
    <location>
        <begin position="242"/>
        <end position="316"/>
    </location>
</feature>
<dbReference type="InterPro" id="IPR057321">
    <property type="entry name" value="RFX1-4/6/8-like_BCD"/>
</dbReference>
<keyword evidence="5" id="KW-1185">Reference proteome</keyword>
<dbReference type="InterPro" id="IPR039779">
    <property type="entry name" value="RFX-like"/>
</dbReference>
<dbReference type="Pfam" id="PF02257">
    <property type="entry name" value="RFX_DNA_binding"/>
    <property type="match status" value="1"/>
</dbReference>
<feature type="compositionally biased region" description="Polar residues" evidence="2">
    <location>
        <begin position="58"/>
        <end position="68"/>
    </location>
</feature>
<sequence length="876" mass="97368">MTLEMGRAPSQSSSAASQSTQVAIHSRPGTADPMRARSETVVSRGGRHPRSRGSTTSIHSTNTQQTQDQHIAEGFPQFLPAQPGHNVFGDNPEDIIMRFGQQLSHPANGAAFDPTLQDTNHGVIPRADDFPSHAMHGHSLSSHSLPPELGAHGMPGVPISQYQSMYDNGLENHVPDHVQDENENSEAGAKKKKGSTSSLANDNELRKLLRQYEGYTLKQMAAEVLKHEGAGGKAEKVKQVFAMIWLKENCRKSSGSVRRDRVYCCYAEKCGTERVSVLNPASFGKLVRIIFPNVQTRRLGVRGESKYHYVDLTVIEEKQQKPPPLNPQMPSHQTMGLPEPKTEETMPKSTFLPQPPADTAVFPSPTTSFTPRFPVNAPTAGCACQHSSRPSTDSPVTPENVSSYAGKMIHDMLQFPSADNSFVDNEAFQLPDIHSYLPTNSDLKVAEALAALYRSHCISVIDSFRYCKEKNLLRYFSSFHGTLTVPVQKLLTHPNLAAWVKECDWLMYQKMIAFVAPLTTQVVPQLVLDAFNSISQRLTTHIADTFKTQPAHMSLARLVPANIFCSLLKHMLDVNQAANAAAAWLCHPDNRQKMWFDFKTLVDPNEMMIRANIPSCVERTTRQILKNDVRALLTPLNDSDPSVAQPFFSMPDLEEDIQAHQYPVQPSIGEDYNFPDKWVSFILNLPAIFSHHNTQCIIEKVDALWDCILRRLTLGGAQSFSAWWMTKVFFHEMMVWQAEKGGFMRHTPSSLQNASLAPEQSAFNNFLIRQSSYSGSDRNQSFVASDSQQAGEPKPRSTASPTATEDIPQNRPLETESQHNNLTNEKQTEQMTNFHAPNNDDSAIDLDDDSMLISVGKYGDMMASDPADAEGDVVVI</sequence>
<dbReference type="GO" id="GO:0000981">
    <property type="term" value="F:DNA-binding transcription factor activity, RNA polymerase II-specific"/>
    <property type="evidence" value="ECO:0007669"/>
    <property type="project" value="TreeGrafter"/>
</dbReference>
<dbReference type="PANTHER" id="PTHR12619">
    <property type="entry name" value="RFX TRANSCRIPTION FACTOR FAMILY"/>
    <property type="match status" value="1"/>
</dbReference>
<dbReference type="PANTHER" id="PTHR12619:SF5">
    <property type="entry name" value="TRANSCRIPTION FACTOR RFX4"/>
    <property type="match status" value="1"/>
</dbReference>